<evidence type="ECO:0000256" key="1">
    <source>
        <dbReference type="ARBA" id="ARBA00022571"/>
    </source>
</evidence>
<dbReference type="InterPro" id="IPR041727">
    <property type="entry name" value="NAGK-C"/>
</dbReference>
<keyword evidence="10" id="KW-1185">Reference proteome</keyword>
<dbReference type="Gene3D" id="3.40.1160.10">
    <property type="entry name" value="Acetylglutamate kinase-like"/>
    <property type="match status" value="1"/>
</dbReference>
<comment type="pathway">
    <text evidence="7">Amino-acid biosynthesis.</text>
</comment>
<dbReference type="InterPro" id="IPR001048">
    <property type="entry name" value="Asp/Glu/Uridylate_kinase"/>
</dbReference>
<dbReference type="PRINTS" id="PR00474">
    <property type="entry name" value="GLU5KINASE"/>
</dbReference>
<evidence type="ECO:0000256" key="5">
    <source>
        <dbReference type="ARBA" id="ARBA00022777"/>
    </source>
</evidence>
<dbReference type="SUPFAM" id="SSF53633">
    <property type="entry name" value="Carbamate kinase-like"/>
    <property type="match status" value="1"/>
</dbReference>
<dbReference type="NCBIfam" id="TIGR00761">
    <property type="entry name" value="argB"/>
    <property type="match status" value="1"/>
</dbReference>
<keyword evidence="6" id="KW-0067">ATP-binding</keyword>
<dbReference type="Proteomes" id="UP001497444">
    <property type="component" value="Chromosome 6"/>
</dbReference>
<dbReference type="InterPro" id="IPR001057">
    <property type="entry name" value="Glu/AcGlu_kinase"/>
</dbReference>
<organism evidence="9 10">
    <name type="scientific">Sphagnum jensenii</name>
    <dbReference type="NCBI Taxonomy" id="128206"/>
    <lineage>
        <taxon>Eukaryota</taxon>
        <taxon>Viridiplantae</taxon>
        <taxon>Streptophyta</taxon>
        <taxon>Embryophyta</taxon>
        <taxon>Bryophyta</taxon>
        <taxon>Sphagnophytina</taxon>
        <taxon>Sphagnopsida</taxon>
        <taxon>Sphagnales</taxon>
        <taxon>Sphagnaceae</taxon>
        <taxon>Sphagnum</taxon>
    </lineage>
</organism>
<keyword evidence="2" id="KW-0028">Amino-acid biosynthesis</keyword>
<evidence type="ECO:0000256" key="2">
    <source>
        <dbReference type="ARBA" id="ARBA00022605"/>
    </source>
</evidence>
<name>A0ABP0XAP3_9BRYO</name>
<sequence length="369" mass="38796">MFCLKPSSLLLPKCEPGGGFSCPAAVRVLAPSKPQLVIPRRTWRRKFSSLSSSSSSVAVVQVVASSSSSFSSSAQPSTAVVKKNGLHFSGKERVDVLAEALPFIQRFQGKTVVVKYGGAAMKDESLKERVIKDLVLLSCVGLRPVLVHGGGPEINQWLNKLGIEPKFKNGLRVTDATTMEVVEMVLVGKVNKSLVSLINRAGGCAVGMCGKDGKLITARSVGGGLGYVGEITAIDTAVLKGIIRHGHLPVIASVAADKEGQAYNINADIAAGEIAASLGAEKLILMTDVPGVMQDFKDINTLVREIDIKGVRKLIQDGVVSGGMIPKVECCVRSLAQGVHATHIIDGRAPHSLLLEILTDEGAGTMITG</sequence>
<keyword evidence="3" id="KW-0808">Transferase</keyword>
<dbReference type="InterPro" id="IPR004662">
    <property type="entry name" value="AcgluKinase_fam"/>
</dbReference>
<gene>
    <name evidence="9" type="ORF">CSSPJE1EN1_LOCUS20140</name>
</gene>
<evidence type="ECO:0000313" key="10">
    <source>
        <dbReference type="Proteomes" id="UP001497444"/>
    </source>
</evidence>
<evidence type="ECO:0000256" key="3">
    <source>
        <dbReference type="ARBA" id="ARBA00022679"/>
    </source>
</evidence>
<proteinExistence type="inferred from homology"/>
<accession>A0ABP0XAP3</accession>
<reference evidence="9" key="1">
    <citation type="submission" date="2024-02" db="EMBL/GenBank/DDBJ databases">
        <authorList>
            <consortium name="ELIXIR-Norway"/>
            <consortium name="Elixir Norway"/>
        </authorList>
    </citation>
    <scope>NUCLEOTIDE SEQUENCE</scope>
</reference>
<keyword evidence="5" id="KW-0418">Kinase</keyword>
<feature type="domain" description="Aspartate/glutamate/uridylate kinase" evidence="8">
    <location>
        <begin position="110"/>
        <end position="346"/>
    </location>
</feature>
<dbReference type="HAMAP" id="MF_00082">
    <property type="entry name" value="ArgB"/>
    <property type="match status" value="1"/>
</dbReference>
<keyword evidence="1" id="KW-0055">Arginine biosynthesis</keyword>
<dbReference type="InterPro" id="IPR037528">
    <property type="entry name" value="ArgB"/>
</dbReference>
<keyword evidence="4" id="KW-0547">Nucleotide-binding</keyword>
<evidence type="ECO:0000256" key="4">
    <source>
        <dbReference type="ARBA" id="ARBA00022741"/>
    </source>
</evidence>
<evidence type="ECO:0000313" key="9">
    <source>
        <dbReference type="EMBL" id="CAK9274662.1"/>
    </source>
</evidence>
<dbReference type="InterPro" id="IPR036393">
    <property type="entry name" value="AceGlu_kinase-like_sf"/>
</dbReference>
<protein>
    <recommendedName>
        <fullName evidence="8">Aspartate/glutamate/uridylate kinase domain-containing protein</fullName>
    </recommendedName>
</protein>
<dbReference type="EMBL" id="OZ020101">
    <property type="protein sequence ID" value="CAK9274662.1"/>
    <property type="molecule type" value="Genomic_DNA"/>
</dbReference>
<dbReference type="PANTHER" id="PTHR23342:SF0">
    <property type="entry name" value="N-ACETYLGLUTAMATE SYNTHASE, MITOCHONDRIAL"/>
    <property type="match status" value="1"/>
</dbReference>
<evidence type="ECO:0000259" key="8">
    <source>
        <dbReference type="Pfam" id="PF00696"/>
    </source>
</evidence>
<evidence type="ECO:0000256" key="6">
    <source>
        <dbReference type="ARBA" id="ARBA00022840"/>
    </source>
</evidence>
<dbReference type="Pfam" id="PF00696">
    <property type="entry name" value="AA_kinase"/>
    <property type="match status" value="1"/>
</dbReference>
<evidence type="ECO:0000256" key="7">
    <source>
        <dbReference type="ARBA" id="ARBA00029440"/>
    </source>
</evidence>
<dbReference type="PANTHER" id="PTHR23342">
    <property type="entry name" value="N-ACETYLGLUTAMATE SYNTHASE"/>
    <property type="match status" value="1"/>
</dbReference>
<dbReference type="CDD" id="cd04250">
    <property type="entry name" value="AAK_NAGK-C"/>
    <property type="match status" value="1"/>
</dbReference>